<dbReference type="EMBL" id="JARAOO010000001">
    <property type="protein sequence ID" value="KAJ7982739.1"/>
    <property type="molecule type" value="Genomic_DNA"/>
</dbReference>
<name>A0AAD7QJX9_QUISA</name>
<evidence type="ECO:0000313" key="4">
    <source>
        <dbReference type="Proteomes" id="UP001163823"/>
    </source>
</evidence>
<accession>A0AAD7QJX9</accession>
<dbReference type="PANTHER" id="PTHR36766">
    <property type="entry name" value="PLANT BROAD-SPECTRUM MILDEW RESISTANCE PROTEIN RPW8"/>
    <property type="match status" value="1"/>
</dbReference>
<evidence type="ECO:0000256" key="2">
    <source>
        <dbReference type="SAM" id="MobiDB-lite"/>
    </source>
</evidence>
<dbReference type="Gene3D" id="3.80.10.10">
    <property type="entry name" value="Ribonuclease Inhibitor"/>
    <property type="match status" value="2"/>
</dbReference>
<evidence type="ECO:0000313" key="3">
    <source>
        <dbReference type="EMBL" id="KAJ7982739.1"/>
    </source>
</evidence>
<feature type="region of interest" description="Disordered" evidence="2">
    <location>
        <begin position="28"/>
        <end position="47"/>
    </location>
</feature>
<sequence>MPPYPSVEKLTFAASDKILQQWFMQPMPTKKPGSQASTSSSGSPVPRLRSLRIESMNTFEYFPIEGLHRLTSLENLTLCNNPRLRSLSGVLKHLNALRYLRVEFCEELDLLNGENGDCGMQWKELRGLENLILTDFPKLESLPEGLQHLTNLRRLVLMKCSHFTSFPKWIGNLETSLEEITIASCPSLRSLPEGMRHLKSLQKLKIADCLYLKERCQREQGADWPKIASYSRVH</sequence>
<comment type="caution">
    <text evidence="3">The sequence shown here is derived from an EMBL/GenBank/DDBJ whole genome shotgun (WGS) entry which is preliminary data.</text>
</comment>
<dbReference type="GO" id="GO:0006952">
    <property type="term" value="P:defense response"/>
    <property type="evidence" value="ECO:0007669"/>
    <property type="project" value="UniProtKB-KW"/>
</dbReference>
<dbReference type="AlphaFoldDB" id="A0AAD7QJX9"/>
<proteinExistence type="predicted"/>
<keyword evidence="4" id="KW-1185">Reference proteome</keyword>
<dbReference type="Proteomes" id="UP001163823">
    <property type="component" value="Chromosome 1"/>
</dbReference>
<dbReference type="SUPFAM" id="SSF52058">
    <property type="entry name" value="L domain-like"/>
    <property type="match status" value="1"/>
</dbReference>
<gene>
    <name evidence="3" type="ORF">O6P43_001828</name>
</gene>
<dbReference type="KEGG" id="qsa:O6P43_001828"/>
<organism evidence="3 4">
    <name type="scientific">Quillaja saponaria</name>
    <name type="common">Soap bark tree</name>
    <dbReference type="NCBI Taxonomy" id="32244"/>
    <lineage>
        <taxon>Eukaryota</taxon>
        <taxon>Viridiplantae</taxon>
        <taxon>Streptophyta</taxon>
        <taxon>Embryophyta</taxon>
        <taxon>Tracheophyta</taxon>
        <taxon>Spermatophyta</taxon>
        <taxon>Magnoliopsida</taxon>
        <taxon>eudicotyledons</taxon>
        <taxon>Gunneridae</taxon>
        <taxon>Pentapetalae</taxon>
        <taxon>rosids</taxon>
        <taxon>fabids</taxon>
        <taxon>Fabales</taxon>
        <taxon>Quillajaceae</taxon>
        <taxon>Quillaja</taxon>
    </lineage>
</organism>
<dbReference type="InterPro" id="IPR032675">
    <property type="entry name" value="LRR_dom_sf"/>
</dbReference>
<reference evidence="3 4" key="1">
    <citation type="journal article" date="2023" name="Science">
        <title>Elucidation of the pathway for biosynthesis of saponin adjuvants from the soapbark tree.</title>
        <authorList>
            <person name="Reed J."/>
            <person name="Orme A."/>
            <person name="El-Demerdash A."/>
            <person name="Owen C."/>
            <person name="Martin L.B.B."/>
            <person name="Misra R.C."/>
            <person name="Kikuchi S."/>
            <person name="Rejzek M."/>
            <person name="Martin A.C."/>
            <person name="Harkess A."/>
            <person name="Leebens-Mack J."/>
            <person name="Louveau T."/>
            <person name="Stephenson M.J."/>
            <person name="Osbourn A."/>
        </authorList>
    </citation>
    <scope>NUCLEOTIDE SEQUENCE [LARGE SCALE GENOMIC DNA]</scope>
    <source>
        <strain evidence="3">S10</strain>
    </source>
</reference>
<evidence type="ECO:0000256" key="1">
    <source>
        <dbReference type="ARBA" id="ARBA00022821"/>
    </source>
</evidence>
<feature type="compositionally biased region" description="Low complexity" evidence="2">
    <location>
        <begin position="34"/>
        <end position="43"/>
    </location>
</feature>
<dbReference type="PANTHER" id="PTHR36766:SF40">
    <property type="entry name" value="DISEASE RESISTANCE PROTEIN RGA3"/>
    <property type="match status" value="1"/>
</dbReference>
<protein>
    <submittedName>
        <fullName evidence="3">LRR domain containing protein</fullName>
    </submittedName>
</protein>
<keyword evidence="1" id="KW-0611">Plant defense</keyword>